<evidence type="ECO:0000256" key="5">
    <source>
        <dbReference type="ARBA" id="ARBA00022833"/>
    </source>
</evidence>
<evidence type="ECO:0000259" key="8">
    <source>
        <dbReference type="PROSITE" id="PS51981"/>
    </source>
</evidence>
<dbReference type="InterPro" id="IPR046439">
    <property type="entry name" value="ZF_RZ_dom"/>
</dbReference>
<evidence type="ECO:0000256" key="6">
    <source>
        <dbReference type="ARBA" id="ARBA00022859"/>
    </source>
</evidence>
<evidence type="ECO:0000313" key="9">
    <source>
        <dbReference type="EMBL" id="KAJ2755650.1"/>
    </source>
</evidence>
<proteinExistence type="predicted"/>
<evidence type="ECO:0000256" key="3">
    <source>
        <dbReference type="ARBA" id="ARBA00022723"/>
    </source>
</evidence>
<protein>
    <recommendedName>
        <fullName evidence="8">RZ-type domain-containing protein</fullName>
    </recommendedName>
</protein>
<keyword evidence="3" id="KW-0479">Metal-binding</keyword>
<accession>A0A9W8H1C0</accession>
<keyword evidence="4" id="KW-0863">Zinc-finger</keyword>
<dbReference type="Pfam" id="PF20173">
    <property type="entry name" value="ZnF_RZ-type"/>
    <property type="match status" value="1"/>
</dbReference>
<keyword evidence="6" id="KW-0391">Immunity</keyword>
<dbReference type="GO" id="GO:0005737">
    <property type="term" value="C:cytoplasm"/>
    <property type="evidence" value="ECO:0007669"/>
    <property type="project" value="UniProtKB-SubCell"/>
</dbReference>
<dbReference type="OrthoDB" id="2423195at2759"/>
<comment type="caution">
    <text evidence="9">The sequence shown here is derived from an EMBL/GenBank/DDBJ whole genome shotgun (WGS) entry which is preliminary data.</text>
</comment>
<dbReference type="PROSITE" id="PS51981">
    <property type="entry name" value="ZF_RZ"/>
    <property type="match status" value="1"/>
</dbReference>
<feature type="compositionally biased region" description="Basic residues" evidence="7">
    <location>
        <begin position="39"/>
        <end position="51"/>
    </location>
</feature>
<evidence type="ECO:0000313" key="10">
    <source>
        <dbReference type="Proteomes" id="UP001140011"/>
    </source>
</evidence>
<keyword evidence="5" id="KW-0862">Zinc</keyword>
<organism evidence="9 10">
    <name type="scientific">Coemansia pectinata</name>
    <dbReference type="NCBI Taxonomy" id="1052879"/>
    <lineage>
        <taxon>Eukaryota</taxon>
        <taxon>Fungi</taxon>
        <taxon>Fungi incertae sedis</taxon>
        <taxon>Zoopagomycota</taxon>
        <taxon>Kickxellomycotina</taxon>
        <taxon>Kickxellomycetes</taxon>
        <taxon>Kickxellales</taxon>
        <taxon>Kickxellaceae</taxon>
        <taxon>Coemansia</taxon>
    </lineage>
</organism>
<dbReference type="Proteomes" id="UP001140011">
    <property type="component" value="Unassembled WGS sequence"/>
</dbReference>
<keyword evidence="10" id="KW-1185">Reference proteome</keyword>
<evidence type="ECO:0000256" key="4">
    <source>
        <dbReference type="ARBA" id="ARBA00022771"/>
    </source>
</evidence>
<feature type="compositionally biased region" description="Polar residues" evidence="7">
    <location>
        <begin position="1"/>
        <end position="24"/>
    </location>
</feature>
<sequence>MITRAQARNNKGISSVQQAPSTRITKPKAKTKAQSASKTKAKPVSKAKAKSTSKTPASNMRLFGKSSEKDIIETAARKAAENHMHLNIHKFTPTINQAVRISVNLALEQAIPKIVDQVVKEIEAKQLTSQAGSSTSPANNGVVYRTITACEVQKVKAAVPAVTWRGCPKGHQYAVGECGSPAVHGKCIECKANLR</sequence>
<keyword evidence="2" id="KW-0963">Cytoplasm</keyword>
<dbReference type="GO" id="GO:0002376">
    <property type="term" value="P:immune system process"/>
    <property type="evidence" value="ECO:0007669"/>
    <property type="project" value="UniProtKB-KW"/>
</dbReference>
<evidence type="ECO:0000256" key="1">
    <source>
        <dbReference type="ARBA" id="ARBA00004496"/>
    </source>
</evidence>
<dbReference type="EMBL" id="JANBUH010000054">
    <property type="protein sequence ID" value="KAJ2755650.1"/>
    <property type="molecule type" value="Genomic_DNA"/>
</dbReference>
<reference evidence="9" key="1">
    <citation type="submission" date="2022-07" db="EMBL/GenBank/DDBJ databases">
        <title>Phylogenomic reconstructions and comparative analyses of Kickxellomycotina fungi.</title>
        <authorList>
            <person name="Reynolds N.K."/>
            <person name="Stajich J.E."/>
            <person name="Barry K."/>
            <person name="Grigoriev I.V."/>
            <person name="Crous P."/>
            <person name="Smith M.E."/>
        </authorList>
    </citation>
    <scope>NUCLEOTIDE SEQUENCE</scope>
    <source>
        <strain evidence="9">BCRC 34297</strain>
    </source>
</reference>
<evidence type="ECO:0000256" key="2">
    <source>
        <dbReference type="ARBA" id="ARBA00022490"/>
    </source>
</evidence>
<dbReference type="GO" id="GO:0008270">
    <property type="term" value="F:zinc ion binding"/>
    <property type="evidence" value="ECO:0007669"/>
    <property type="project" value="UniProtKB-KW"/>
</dbReference>
<evidence type="ECO:0000256" key="7">
    <source>
        <dbReference type="SAM" id="MobiDB-lite"/>
    </source>
</evidence>
<feature type="region of interest" description="Disordered" evidence="7">
    <location>
        <begin position="1"/>
        <end position="60"/>
    </location>
</feature>
<gene>
    <name evidence="9" type="ORF">GGI19_001499</name>
</gene>
<feature type="domain" description="RZ-type" evidence="8">
    <location>
        <begin position="147"/>
        <end position="195"/>
    </location>
</feature>
<name>A0A9W8H1C0_9FUNG</name>
<dbReference type="AlphaFoldDB" id="A0A9W8H1C0"/>
<comment type="subcellular location">
    <subcellularLocation>
        <location evidence="1">Cytoplasm</location>
    </subcellularLocation>
</comment>